<name>A0ABV0JTD5_9CYAN</name>
<dbReference type="EMBL" id="JAMPKK010000049">
    <property type="protein sequence ID" value="MEP0866711.1"/>
    <property type="molecule type" value="Genomic_DNA"/>
</dbReference>
<dbReference type="Proteomes" id="UP001442494">
    <property type="component" value="Unassembled WGS sequence"/>
</dbReference>
<organism evidence="1 2">
    <name type="scientific">Funiculus sociatus GB2-A5</name>
    <dbReference type="NCBI Taxonomy" id="2933946"/>
    <lineage>
        <taxon>Bacteria</taxon>
        <taxon>Bacillati</taxon>
        <taxon>Cyanobacteriota</taxon>
        <taxon>Cyanophyceae</taxon>
        <taxon>Coleofasciculales</taxon>
        <taxon>Coleofasciculaceae</taxon>
        <taxon>Funiculus</taxon>
    </lineage>
</organism>
<reference evidence="1 2" key="1">
    <citation type="submission" date="2022-04" db="EMBL/GenBank/DDBJ databases">
        <title>Positive selection, recombination, and allopatry shape intraspecific diversity of widespread and dominant cyanobacteria.</title>
        <authorList>
            <person name="Wei J."/>
            <person name="Shu W."/>
            <person name="Hu C."/>
        </authorList>
    </citation>
    <scope>NUCLEOTIDE SEQUENCE [LARGE SCALE GENOMIC DNA]</scope>
    <source>
        <strain evidence="1 2">GB2-A5</strain>
    </source>
</reference>
<protein>
    <recommendedName>
        <fullName evidence="3">Minor ampullate spidroin</fullName>
    </recommendedName>
</protein>
<gene>
    <name evidence="1" type="ORF">NDI37_19855</name>
</gene>
<dbReference type="RefSeq" id="WP_190420264.1">
    <property type="nucleotide sequence ID" value="NZ_JAMPKK010000049.1"/>
</dbReference>
<accession>A0ABV0JTD5</accession>
<evidence type="ECO:0000313" key="2">
    <source>
        <dbReference type="Proteomes" id="UP001442494"/>
    </source>
</evidence>
<comment type="caution">
    <text evidence="1">The sequence shown here is derived from an EMBL/GenBank/DDBJ whole genome shotgun (WGS) entry which is preliminary data.</text>
</comment>
<evidence type="ECO:0008006" key="3">
    <source>
        <dbReference type="Google" id="ProtNLM"/>
    </source>
</evidence>
<proteinExistence type="predicted"/>
<evidence type="ECO:0000313" key="1">
    <source>
        <dbReference type="EMBL" id="MEP0866711.1"/>
    </source>
</evidence>
<keyword evidence="2" id="KW-1185">Reference proteome</keyword>
<sequence length="56" mass="5838">MSDIVIASRVGQYNSQEVASAIAALMNSSDGNLKVALSDNAGTNDQKINQLQSTVV</sequence>